<dbReference type="InterPro" id="IPR038731">
    <property type="entry name" value="RgtA/B/C-like"/>
</dbReference>
<feature type="transmembrane region" description="Helical" evidence="9">
    <location>
        <begin position="266"/>
        <end position="293"/>
    </location>
</feature>
<evidence type="ECO:0000256" key="3">
    <source>
        <dbReference type="ARBA" id="ARBA00022676"/>
    </source>
</evidence>
<feature type="region of interest" description="Disordered" evidence="8">
    <location>
        <begin position="525"/>
        <end position="551"/>
    </location>
</feature>
<evidence type="ECO:0000256" key="7">
    <source>
        <dbReference type="ARBA" id="ARBA00023136"/>
    </source>
</evidence>
<evidence type="ECO:0000256" key="1">
    <source>
        <dbReference type="ARBA" id="ARBA00004651"/>
    </source>
</evidence>
<feature type="transmembrane region" description="Helical" evidence="9">
    <location>
        <begin position="106"/>
        <end position="125"/>
    </location>
</feature>
<evidence type="ECO:0000256" key="6">
    <source>
        <dbReference type="ARBA" id="ARBA00022989"/>
    </source>
</evidence>
<dbReference type="GO" id="GO:0016763">
    <property type="term" value="F:pentosyltransferase activity"/>
    <property type="evidence" value="ECO:0007669"/>
    <property type="project" value="TreeGrafter"/>
</dbReference>
<evidence type="ECO:0000256" key="8">
    <source>
        <dbReference type="SAM" id="MobiDB-lite"/>
    </source>
</evidence>
<dbReference type="EMBL" id="LT670849">
    <property type="protein sequence ID" value="SHN77604.1"/>
    <property type="molecule type" value="Genomic_DNA"/>
</dbReference>
<evidence type="ECO:0000256" key="4">
    <source>
        <dbReference type="ARBA" id="ARBA00022679"/>
    </source>
</evidence>
<feature type="domain" description="Glycosyltransferase RgtA/B/C/D-like" evidence="10">
    <location>
        <begin position="85"/>
        <end position="245"/>
    </location>
</feature>
<keyword evidence="5 9" id="KW-0812">Transmembrane</keyword>
<proteinExistence type="predicted"/>
<keyword evidence="12" id="KW-1185">Reference proteome</keyword>
<feature type="transmembrane region" description="Helical" evidence="9">
    <location>
        <begin position="370"/>
        <end position="392"/>
    </location>
</feature>
<keyword evidence="6 9" id="KW-1133">Transmembrane helix</keyword>
<dbReference type="AlphaFoldDB" id="A0A1M7U3W8"/>
<feature type="transmembrane region" description="Helical" evidence="9">
    <location>
        <begin position="313"/>
        <end position="334"/>
    </location>
</feature>
<dbReference type="PANTHER" id="PTHR33908">
    <property type="entry name" value="MANNOSYLTRANSFERASE YKCB-RELATED"/>
    <property type="match status" value="1"/>
</dbReference>
<feature type="transmembrane region" description="Helical" evidence="9">
    <location>
        <begin position="227"/>
        <end position="246"/>
    </location>
</feature>
<keyword evidence="4 11" id="KW-0808">Transferase</keyword>
<dbReference type="OrthoDB" id="7830024at2"/>
<keyword evidence="2" id="KW-1003">Cell membrane</keyword>
<evidence type="ECO:0000259" key="10">
    <source>
        <dbReference type="Pfam" id="PF13231"/>
    </source>
</evidence>
<feature type="transmembrane region" description="Helical" evidence="9">
    <location>
        <begin position="184"/>
        <end position="215"/>
    </location>
</feature>
<feature type="transmembrane region" description="Helical" evidence="9">
    <location>
        <begin position="39"/>
        <end position="62"/>
    </location>
</feature>
<name>A0A1M7U3W8_9BRAD</name>
<organism evidence="11 12">
    <name type="scientific">Bradyrhizobium erythrophlei</name>
    <dbReference type="NCBI Taxonomy" id="1437360"/>
    <lineage>
        <taxon>Bacteria</taxon>
        <taxon>Pseudomonadati</taxon>
        <taxon>Pseudomonadota</taxon>
        <taxon>Alphaproteobacteria</taxon>
        <taxon>Hyphomicrobiales</taxon>
        <taxon>Nitrobacteraceae</taxon>
        <taxon>Bradyrhizobium</taxon>
    </lineage>
</organism>
<protein>
    <submittedName>
        <fullName evidence="11">4-amino-4-deoxy-L-arabinose transferase</fullName>
    </submittedName>
</protein>
<dbReference type="InterPro" id="IPR050297">
    <property type="entry name" value="LipidA_mod_glycosyltrf_83"/>
</dbReference>
<comment type="subcellular location">
    <subcellularLocation>
        <location evidence="1">Cell membrane</location>
        <topology evidence="1">Multi-pass membrane protein</topology>
    </subcellularLocation>
</comment>
<evidence type="ECO:0000313" key="12">
    <source>
        <dbReference type="Proteomes" id="UP000184096"/>
    </source>
</evidence>
<feature type="transmembrane region" description="Helical" evidence="9">
    <location>
        <begin position="340"/>
        <end position="358"/>
    </location>
</feature>
<accession>A0A1M7U3W8</accession>
<dbReference type="Proteomes" id="UP000184096">
    <property type="component" value="Chromosome I"/>
</dbReference>
<keyword evidence="7 9" id="KW-0472">Membrane</keyword>
<evidence type="ECO:0000256" key="5">
    <source>
        <dbReference type="ARBA" id="ARBA00022692"/>
    </source>
</evidence>
<dbReference type="PANTHER" id="PTHR33908:SF9">
    <property type="entry name" value="BLL5595 PROTEIN"/>
    <property type="match status" value="1"/>
</dbReference>
<dbReference type="Pfam" id="PF13231">
    <property type="entry name" value="PMT_2"/>
    <property type="match status" value="1"/>
</dbReference>
<keyword evidence="3" id="KW-0328">Glycosyltransferase</keyword>
<reference evidence="12" key="1">
    <citation type="submission" date="2016-11" db="EMBL/GenBank/DDBJ databases">
        <authorList>
            <person name="Varghese N."/>
            <person name="Submissions S."/>
        </authorList>
    </citation>
    <scope>NUCLEOTIDE SEQUENCE [LARGE SCALE GENOMIC DNA]</scope>
    <source>
        <strain evidence="12">GAS401</strain>
    </source>
</reference>
<evidence type="ECO:0000256" key="9">
    <source>
        <dbReference type="SAM" id="Phobius"/>
    </source>
</evidence>
<sequence length="551" mass="61041">MRVFLPDLTFPNAAARSEVRPVRWRQPFLRLLDGIEAGWAIPLLLAGFVAVWMAFLVIAYLVGDLHSDVLEAWTFGRSFEWGSAKHPPLMGWIAHAWTSVFPLTDWSFQLLALVNSTLALWFVDLISRRFVTGDKRIIVLLLLMLPPTYQFFAQRFNANAVLLPVWPIATYCFLRSFETREVKWAVAAGATAALAMLGKYYSVFLIGSFVFAAICHPQRRAYFASPAPWISAGVGLVALGPHLHWLATTGAMPFTYALMEHGGKTFFAALNEAVLFVLEAALSLVLPACMWAAIAGRRLKMLPRDFRQMDPGLLLLFWVTVGTIVFPAIAAIVVGTHMPGVWASQGLFLFVILLVCTTSYPIDRFHTVNLIVIVASIALVAALIVAPVLAFYRNTHPLNEGRNFYRLSALELTRLWHSQMDVPLPIVGGEEGLALATAFYSPDHPLFEVELVCPKTNEFPKAAISRGWAALCFAGDGACLYRMARNISKAPRVVEIEFAVQSTLMGLPGAQQRVKAFIIPPSTEGMMSSMSAEDLKERRCKGGRRPVADER</sequence>
<dbReference type="GO" id="GO:0005886">
    <property type="term" value="C:plasma membrane"/>
    <property type="evidence" value="ECO:0007669"/>
    <property type="project" value="UniProtKB-SubCell"/>
</dbReference>
<gene>
    <name evidence="11" type="ORF">SAMN05444170_3469</name>
</gene>
<feature type="transmembrane region" description="Helical" evidence="9">
    <location>
        <begin position="137"/>
        <end position="156"/>
    </location>
</feature>
<evidence type="ECO:0000313" key="11">
    <source>
        <dbReference type="EMBL" id="SHN77604.1"/>
    </source>
</evidence>
<dbReference type="GO" id="GO:0009103">
    <property type="term" value="P:lipopolysaccharide biosynthetic process"/>
    <property type="evidence" value="ECO:0007669"/>
    <property type="project" value="UniProtKB-ARBA"/>
</dbReference>
<evidence type="ECO:0000256" key="2">
    <source>
        <dbReference type="ARBA" id="ARBA00022475"/>
    </source>
</evidence>